<evidence type="ECO:0000256" key="6">
    <source>
        <dbReference type="ARBA" id="ARBA00023317"/>
    </source>
</evidence>
<dbReference type="GO" id="GO:0000287">
    <property type="term" value="F:magnesium ion binding"/>
    <property type="evidence" value="ECO:0007669"/>
    <property type="project" value="UniProtKB-ARBA"/>
</dbReference>
<evidence type="ECO:0000256" key="5">
    <source>
        <dbReference type="ARBA" id="ARBA00023052"/>
    </source>
</evidence>
<name>A0A6J4PJX3_9ACTN</name>
<dbReference type="CDD" id="cd02000">
    <property type="entry name" value="TPP_E1_PDC_ADC_BCADC"/>
    <property type="match status" value="1"/>
</dbReference>
<evidence type="ECO:0000256" key="1">
    <source>
        <dbReference type="ARBA" id="ARBA00001964"/>
    </source>
</evidence>
<sequence length="354" mass="39164">MSADNEHSEDGGVETREDGGAIATSSERLVDLYREMALIRAFEEACQKGFRQGKIGGYLHVYIGQEAVATGFLQAYKEGDRVITAYRDHAHALLLGSDPKEVMAELYGRGTGLVKGKGGSMHLFDVERGLMGGYGIVGGHIPLGVGIAYAMRYQETDHICQLYLGDGAISNGAFHEAANLAGLWGKDGQCPCLFIIENNKYGMGTSVERTTAMTDLAAKFDAYGIEHEKVDGMDVEAVLEVAERIVEQVRETGKPYAVEALTYRTAPHGAADFFEKYRTKEEIEEWRKRDPIGMVEQKLLENDALDEEKLEEIKGEVKERIQEAVEFADESDEPPEEELYTDVYSGEDEYMGEA</sequence>
<dbReference type="SUPFAM" id="SSF52518">
    <property type="entry name" value="Thiamin diphosphate-binding fold (THDP-binding)"/>
    <property type="match status" value="1"/>
</dbReference>
<dbReference type="InterPro" id="IPR029061">
    <property type="entry name" value="THDP-binding"/>
</dbReference>
<feature type="region of interest" description="Disordered" evidence="8">
    <location>
        <begin position="326"/>
        <end position="354"/>
    </location>
</feature>
<evidence type="ECO:0000256" key="7">
    <source>
        <dbReference type="RuleBase" id="RU361139"/>
    </source>
</evidence>
<protein>
    <recommendedName>
        <fullName evidence="3 7">Pyruvate dehydrogenase E1 component subunit alpha</fullName>
        <ecNumber evidence="2 7">1.2.4.1</ecNumber>
    </recommendedName>
</protein>
<dbReference type="PANTHER" id="PTHR11516">
    <property type="entry name" value="PYRUVATE DEHYDROGENASE E1 COMPONENT, ALPHA SUBUNIT BACTERIAL AND ORGANELLAR"/>
    <property type="match status" value="1"/>
</dbReference>
<feature type="compositionally biased region" description="Basic and acidic residues" evidence="8">
    <location>
        <begin position="1"/>
        <end position="19"/>
    </location>
</feature>
<dbReference type="EMBL" id="CADCVA010000168">
    <property type="protein sequence ID" value="CAA9418047.1"/>
    <property type="molecule type" value="Genomic_DNA"/>
</dbReference>
<evidence type="ECO:0000256" key="2">
    <source>
        <dbReference type="ARBA" id="ARBA00012281"/>
    </source>
</evidence>
<dbReference type="InterPro" id="IPR017597">
    <property type="entry name" value="Pyrv_DH_E1_asu_subgrp-y"/>
</dbReference>
<feature type="region of interest" description="Disordered" evidence="8">
    <location>
        <begin position="1"/>
        <end position="20"/>
    </location>
</feature>
<accession>A0A6J4PJX3</accession>
<dbReference type="GO" id="GO:0004739">
    <property type="term" value="F:pyruvate dehydrogenase (acetyl-transferring) activity"/>
    <property type="evidence" value="ECO:0007669"/>
    <property type="project" value="UniProtKB-UniRule"/>
</dbReference>
<dbReference type="Gene3D" id="3.40.50.970">
    <property type="match status" value="1"/>
</dbReference>
<evidence type="ECO:0000256" key="4">
    <source>
        <dbReference type="ARBA" id="ARBA00023002"/>
    </source>
</evidence>
<dbReference type="AlphaFoldDB" id="A0A6J4PJX3"/>
<comment type="function">
    <text evidence="7">The pyruvate dehydrogenase complex catalyzes the overall conversion of pyruvate to acetyl-CoA and CO(2).</text>
</comment>
<organism evidence="10">
    <name type="scientific">uncultured Rubrobacteraceae bacterium</name>
    <dbReference type="NCBI Taxonomy" id="349277"/>
    <lineage>
        <taxon>Bacteria</taxon>
        <taxon>Bacillati</taxon>
        <taxon>Actinomycetota</taxon>
        <taxon>Rubrobacteria</taxon>
        <taxon>Rubrobacterales</taxon>
        <taxon>Rubrobacteraceae</taxon>
        <taxon>environmental samples</taxon>
    </lineage>
</organism>
<keyword evidence="6 7" id="KW-0670">Pyruvate</keyword>
<dbReference type="NCBIfam" id="TIGR03182">
    <property type="entry name" value="PDH_E1_alph_y"/>
    <property type="match status" value="1"/>
</dbReference>
<evidence type="ECO:0000256" key="8">
    <source>
        <dbReference type="SAM" id="MobiDB-lite"/>
    </source>
</evidence>
<dbReference type="Pfam" id="PF00676">
    <property type="entry name" value="E1_dh"/>
    <property type="match status" value="1"/>
</dbReference>
<evidence type="ECO:0000259" key="9">
    <source>
        <dbReference type="Pfam" id="PF00676"/>
    </source>
</evidence>
<dbReference type="InterPro" id="IPR050642">
    <property type="entry name" value="PDH_E1_Alpha_Subunit"/>
</dbReference>
<reference evidence="10" key="1">
    <citation type="submission" date="2020-02" db="EMBL/GenBank/DDBJ databases">
        <authorList>
            <person name="Meier V. D."/>
        </authorList>
    </citation>
    <scope>NUCLEOTIDE SEQUENCE</scope>
    <source>
        <strain evidence="10">AVDCRST_MAG82</strain>
    </source>
</reference>
<gene>
    <name evidence="7" type="primary">pdhA</name>
    <name evidence="10" type="ORF">AVDCRST_MAG82-1238</name>
</gene>
<comment type="catalytic activity">
    <reaction evidence="7">
        <text>N(6)-[(R)-lipoyl]-L-lysyl-[protein] + pyruvate + H(+) = N(6)-[(R)-S(8)-acetyldihydrolipoyl]-L-lysyl-[protein] + CO2</text>
        <dbReference type="Rhea" id="RHEA:19189"/>
        <dbReference type="Rhea" id="RHEA-COMP:10474"/>
        <dbReference type="Rhea" id="RHEA-COMP:10478"/>
        <dbReference type="ChEBI" id="CHEBI:15361"/>
        <dbReference type="ChEBI" id="CHEBI:15378"/>
        <dbReference type="ChEBI" id="CHEBI:16526"/>
        <dbReference type="ChEBI" id="CHEBI:83099"/>
        <dbReference type="ChEBI" id="CHEBI:83111"/>
        <dbReference type="EC" id="1.2.4.1"/>
    </reaction>
</comment>
<dbReference type="EC" id="1.2.4.1" evidence="2 7"/>
<dbReference type="GO" id="GO:0006086">
    <property type="term" value="P:pyruvate decarboxylation to acetyl-CoA"/>
    <property type="evidence" value="ECO:0007669"/>
    <property type="project" value="InterPro"/>
</dbReference>
<proteinExistence type="predicted"/>
<feature type="domain" description="Dehydrogenase E1 component" evidence="9">
    <location>
        <begin position="35"/>
        <end position="334"/>
    </location>
</feature>
<evidence type="ECO:0000313" key="10">
    <source>
        <dbReference type="EMBL" id="CAA9418047.1"/>
    </source>
</evidence>
<dbReference type="InterPro" id="IPR001017">
    <property type="entry name" value="DH_E1"/>
</dbReference>
<keyword evidence="5 7" id="KW-0786">Thiamine pyrophosphate</keyword>
<comment type="subunit">
    <text evidence="7">Heterodimer of an alpha and a beta chain.</text>
</comment>
<evidence type="ECO:0000256" key="3">
    <source>
        <dbReference type="ARBA" id="ARBA00014159"/>
    </source>
</evidence>
<dbReference type="PANTHER" id="PTHR11516:SF60">
    <property type="entry name" value="PYRUVATE DEHYDROGENASE E1 COMPONENT SUBUNIT ALPHA"/>
    <property type="match status" value="1"/>
</dbReference>
<comment type="cofactor">
    <cofactor evidence="1 7">
        <name>thiamine diphosphate</name>
        <dbReference type="ChEBI" id="CHEBI:58937"/>
    </cofactor>
</comment>
<keyword evidence="4 7" id="KW-0560">Oxidoreductase</keyword>